<dbReference type="GO" id="GO:0000166">
    <property type="term" value="F:nucleotide binding"/>
    <property type="evidence" value="ECO:0007669"/>
    <property type="project" value="UniProtKB-KW"/>
</dbReference>
<protein>
    <recommendedName>
        <fullName evidence="4">Disease resistance N-terminal domain-containing protein</fullName>
    </recommendedName>
</protein>
<organism evidence="5 6">
    <name type="scientific">Gossypium arboreum</name>
    <name type="common">Tree cotton</name>
    <name type="synonym">Gossypium nanking</name>
    <dbReference type="NCBI Taxonomy" id="29729"/>
    <lineage>
        <taxon>Eukaryota</taxon>
        <taxon>Viridiplantae</taxon>
        <taxon>Streptophyta</taxon>
        <taxon>Embryophyta</taxon>
        <taxon>Tracheophyta</taxon>
        <taxon>Spermatophyta</taxon>
        <taxon>Magnoliopsida</taxon>
        <taxon>eudicotyledons</taxon>
        <taxon>Gunneridae</taxon>
        <taxon>Pentapetalae</taxon>
        <taxon>rosids</taxon>
        <taxon>malvids</taxon>
        <taxon>Malvales</taxon>
        <taxon>Malvaceae</taxon>
        <taxon>Malvoideae</taxon>
        <taxon>Gossypium</taxon>
    </lineage>
</organism>
<reference evidence="6" key="1">
    <citation type="submission" date="2014-09" db="EMBL/GenBank/DDBJ databases">
        <authorList>
            <person name="Mudge J."/>
            <person name="Ramaraj T."/>
            <person name="Lindquist I.E."/>
            <person name="Bharti A.K."/>
            <person name="Sundararajan A."/>
            <person name="Cameron C.T."/>
            <person name="Woodward J.E."/>
            <person name="May G.D."/>
            <person name="Brubaker C."/>
            <person name="Broadhvest J."/>
            <person name="Wilkins T.A."/>
        </authorList>
    </citation>
    <scope>NUCLEOTIDE SEQUENCE</scope>
    <source>
        <strain evidence="6">cv. AKA8401</strain>
    </source>
</reference>
<evidence type="ECO:0000256" key="3">
    <source>
        <dbReference type="ARBA" id="ARBA00022821"/>
    </source>
</evidence>
<feature type="domain" description="Disease resistance N-terminal" evidence="4">
    <location>
        <begin position="31"/>
        <end position="94"/>
    </location>
</feature>
<name>A0A0B0NKX3_GOSAR</name>
<proteinExistence type="predicted"/>
<keyword evidence="6" id="KW-1185">Reference proteome</keyword>
<evidence type="ECO:0000256" key="1">
    <source>
        <dbReference type="ARBA" id="ARBA00022737"/>
    </source>
</evidence>
<accession>A0A0B0NKX3</accession>
<sequence>MAESFLSIIAETLLKNIISPTIKQTISLLNASDLKMLEDTMTYIKAVLLDAEKLQQHNQTLRHSLTKLRGVFYDAEDVLDEFRCDALRKELKTAFVARSTVLGCCALPFWCNGGRGCVRLRAVSMPTWWGTRERRPRDKINLLQ</sequence>
<dbReference type="InterPro" id="IPR041118">
    <property type="entry name" value="Rx_N"/>
</dbReference>
<dbReference type="EMBL" id="KN403177">
    <property type="protein sequence ID" value="KHG15198.1"/>
    <property type="molecule type" value="Genomic_DNA"/>
</dbReference>
<dbReference type="Pfam" id="PF18052">
    <property type="entry name" value="Rx_N"/>
    <property type="match status" value="1"/>
</dbReference>
<keyword evidence="3" id="KW-0611">Plant defense</keyword>
<keyword evidence="2" id="KW-0547">Nucleotide-binding</keyword>
<dbReference type="Proteomes" id="UP000032142">
    <property type="component" value="Unassembled WGS sequence"/>
</dbReference>
<evidence type="ECO:0000313" key="6">
    <source>
        <dbReference type="Proteomes" id="UP000032142"/>
    </source>
</evidence>
<evidence type="ECO:0000256" key="2">
    <source>
        <dbReference type="ARBA" id="ARBA00022741"/>
    </source>
</evidence>
<dbReference type="GO" id="GO:0006952">
    <property type="term" value="P:defense response"/>
    <property type="evidence" value="ECO:0007669"/>
    <property type="project" value="UniProtKB-KW"/>
</dbReference>
<evidence type="ECO:0000313" key="5">
    <source>
        <dbReference type="EMBL" id="KHG15198.1"/>
    </source>
</evidence>
<dbReference type="AlphaFoldDB" id="A0A0B0NKX3"/>
<gene>
    <name evidence="5" type="ORF">F383_20192</name>
</gene>
<dbReference type="Gene3D" id="1.20.5.4130">
    <property type="match status" value="1"/>
</dbReference>
<evidence type="ECO:0000259" key="4">
    <source>
        <dbReference type="Pfam" id="PF18052"/>
    </source>
</evidence>
<keyword evidence="1" id="KW-0677">Repeat</keyword>